<dbReference type="GO" id="GO:0000155">
    <property type="term" value="F:phosphorelay sensor kinase activity"/>
    <property type="evidence" value="ECO:0007669"/>
    <property type="project" value="InterPro"/>
</dbReference>
<evidence type="ECO:0000256" key="4">
    <source>
        <dbReference type="SAM" id="Phobius"/>
    </source>
</evidence>
<dbReference type="PIRSF" id="PIRSF037434">
    <property type="entry name" value="STHK_ChrS"/>
    <property type="match status" value="1"/>
</dbReference>
<dbReference type="GO" id="GO:0046983">
    <property type="term" value="F:protein dimerization activity"/>
    <property type="evidence" value="ECO:0007669"/>
    <property type="project" value="InterPro"/>
</dbReference>
<dbReference type="InterPro" id="IPR005467">
    <property type="entry name" value="His_kinase_dom"/>
</dbReference>
<feature type="transmembrane region" description="Helical" evidence="4">
    <location>
        <begin position="20"/>
        <end position="43"/>
    </location>
</feature>
<keyword evidence="1" id="KW-0808">Transferase</keyword>
<dbReference type="PROSITE" id="PS50109">
    <property type="entry name" value="HIS_KIN"/>
    <property type="match status" value="1"/>
</dbReference>
<protein>
    <submittedName>
        <fullName evidence="5">Two-component sensor histidine kinase</fullName>
    </submittedName>
</protein>
<evidence type="ECO:0000313" key="5">
    <source>
        <dbReference type="EMBL" id="QIP37373.1"/>
    </source>
</evidence>
<dbReference type="EMBL" id="CP050124">
    <property type="protein sequence ID" value="QIP37373.1"/>
    <property type="molecule type" value="Genomic_DNA"/>
</dbReference>
<dbReference type="PANTHER" id="PTHR24421:SF62">
    <property type="entry name" value="SENSORY TRANSDUCTION HISTIDINE KINASE"/>
    <property type="match status" value="1"/>
</dbReference>
<keyword evidence="4" id="KW-0472">Membrane</keyword>
<proteinExistence type="predicted"/>
<dbReference type="InterPro" id="IPR050482">
    <property type="entry name" value="Sensor_HK_TwoCompSys"/>
</dbReference>
<dbReference type="Proteomes" id="UP000502345">
    <property type="component" value="Chromosome"/>
</dbReference>
<dbReference type="SUPFAM" id="SSF55874">
    <property type="entry name" value="ATPase domain of HSP90 chaperone/DNA topoisomerase II/histidine kinase"/>
    <property type="match status" value="1"/>
</dbReference>
<name>A0A0C2VU93_RHOER</name>
<feature type="transmembrane region" description="Helical" evidence="4">
    <location>
        <begin position="52"/>
        <end position="70"/>
    </location>
</feature>
<dbReference type="Pfam" id="PF07730">
    <property type="entry name" value="HisKA_3"/>
    <property type="match status" value="1"/>
</dbReference>
<evidence type="ECO:0000256" key="3">
    <source>
        <dbReference type="ARBA" id="ARBA00023012"/>
    </source>
</evidence>
<accession>A0A0C2VU93</accession>
<organism evidence="5 6">
    <name type="scientific">Rhodococcus erythropolis</name>
    <name type="common">Arthrobacter picolinophilus</name>
    <dbReference type="NCBI Taxonomy" id="1833"/>
    <lineage>
        <taxon>Bacteria</taxon>
        <taxon>Bacillati</taxon>
        <taxon>Actinomycetota</taxon>
        <taxon>Actinomycetes</taxon>
        <taxon>Mycobacteriales</taxon>
        <taxon>Nocardiaceae</taxon>
        <taxon>Rhodococcus</taxon>
        <taxon>Rhodococcus erythropolis group</taxon>
    </lineage>
</organism>
<dbReference type="Pfam" id="PF02518">
    <property type="entry name" value="HATPase_c"/>
    <property type="match status" value="1"/>
</dbReference>
<dbReference type="InterPro" id="IPR017205">
    <property type="entry name" value="Sig_transdc_His_kinase_ChrS"/>
</dbReference>
<reference evidence="5 6" key="1">
    <citation type="submission" date="2020-03" db="EMBL/GenBank/DDBJ databases">
        <title>Screen low temperature-resistant strains for efficient degradation of petroleum hydrocarbons under the low temperature.</title>
        <authorList>
            <person name="Wang Y."/>
            <person name="Chen J."/>
        </authorList>
    </citation>
    <scope>NUCLEOTIDE SEQUENCE [LARGE SCALE GENOMIC DNA]</scope>
    <source>
        <strain evidence="5 6">KB1</strain>
    </source>
</reference>
<feature type="transmembrane region" description="Helical" evidence="4">
    <location>
        <begin position="144"/>
        <end position="167"/>
    </location>
</feature>
<evidence type="ECO:0000256" key="1">
    <source>
        <dbReference type="ARBA" id="ARBA00022679"/>
    </source>
</evidence>
<evidence type="ECO:0000256" key="2">
    <source>
        <dbReference type="ARBA" id="ARBA00022777"/>
    </source>
</evidence>
<dbReference type="RefSeq" id="WP_019746300.1">
    <property type="nucleotide sequence ID" value="NZ_CP050124.1"/>
</dbReference>
<keyword evidence="3" id="KW-0902">Two-component regulatory system</keyword>
<keyword evidence="4" id="KW-0812">Transmembrane</keyword>
<evidence type="ECO:0000313" key="6">
    <source>
        <dbReference type="Proteomes" id="UP000502345"/>
    </source>
</evidence>
<dbReference type="InterPro" id="IPR003594">
    <property type="entry name" value="HATPase_dom"/>
</dbReference>
<dbReference type="InterPro" id="IPR011712">
    <property type="entry name" value="Sig_transdc_His_kin_sub3_dim/P"/>
</dbReference>
<dbReference type="Gene3D" id="1.20.5.1930">
    <property type="match status" value="1"/>
</dbReference>
<dbReference type="InterPro" id="IPR036890">
    <property type="entry name" value="HATPase_C_sf"/>
</dbReference>
<dbReference type="AlphaFoldDB" id="A0A0C2VU93"/>
<dbReference type="PANTHER" id="PTHR24421">
    <property type="entry name" value="NITRATE/NITRITE SENSOR PROTEIN NARX-RELATED"/>
    <property type="match status" value="1"/>
</dbReference>
<dbReference type="SMART" id="SM00387">
    <property type="entry name" value="HATPase_c"/>
    <property type="match status" value="1"/>
</dbReference>
<feature type="transmembrane region" description="Helical" evidence="4">
    <location>
        <begin position="120"/>
        <end position="138"/>
    </location>
</feature>
<sequence length="400" mass="42736">MDEPGPNLAKLGEMHRSPLTPVFAGLQLGLHVLVMALAGVVFLRALIDESDLTATIIALAVIFVAVYLFGVAKRLRGNAARWWLAVLTLVWIATMAVSADAAYLAFGLFFLYLHILRRPWSLLAVTAATAVAVIGTGLHRGWTVAGAVGPIIGAAVAVAIGLGYQALYREAAERGRLIDELMNTREELASTSRDAGKFAERERLAAEIHDTVAQGLSSIQMLLHAAERADPESPAIRQISLARETAADSLAETRQLIAELTPAALDGQSLADALRRICERASSPELEARSLVEGEAIRLPMPLEATLVRIAQGAVSNVLRHADATRMAVTLTYSDNTVSLDVVDNGRGFDVAVLERGPAESFGLNAIRRRVELQGGTFSIESEPGHTAVAVTFPLDVGEQ</sequence>
<dbReference type="Gene3D" id="3.30.565.10">
    <property type="entry name" value="Histidine kinase-like ATPase, C-terminal domain"/>
    <property type="match status" value="1"/>
</dbReference>
<gene>
    <name evidence="5" type="ORF">G9444_0129</name>
</gene>
<feature type="transmembrane region" description="Helical" evidence="4">
    <location>
        <begin position="82"/>
        <end position="113"/>
    </location>
</feature>
<keyword evidence="2 5" id="KW-0418">Kinase</keyword>
<dbReference type="CDD" id="cd16917">
    <property type="entry name" value="HATPase_UhpB-NarQ-NarX-like"/>
    <property type="match status" value="1"/>
</dbReference>
<keyword evidence="4" id="KW-1133">Transmembrane helix</keyword>
<dbReference type="GO" id="GO:0016020">
    <property type="term" value="C:membrane"/>
    <property type="evidence" value="ECO:0007669"/>
    <property type="project" value="InterPro"/>
</dbReference>